<reference evidence="4" key="2">
    <citation type="journal article" date="2014" name="ISME J.">
        <title>Microbial stratification in low pH oxic and suboxic macroscopic growths along an acid mine drainage.</title>
        <authorList>
            <person name="Mendez-Garcia C."/>
            <person name="Mesa V."/>
            <person name="Sprenger R.R."/>
            <person name="Richter M."/>
            <person name="Diez M.S."/>
            <person name="Solano J."/>
            <person name="Bargiela R."/>
            <person name="Golyshina O.V."/>
            <person name="Manteca A."/>
            <person name="Ramos J.L."/>
            <person name="Gallego J.R."/>
            <person name="Llorente I."/>
            <person name="Martins Dos Santos V.A."/>
            <person name="Jensen O.N."/>
            <person name="Pelaez A.I."/>
            <person name="Sanchez J."/>
            <person name="Ferrer M."/>
        </authorList>
    </citation>
    <scope>NUCLEOTIDE SEQUENCE</scope>
</reference>
<evidence type="ECO:0000256" key="2">
    <source>
        <dbReference type="ARBA" id="ARBA00023172"/>
    </source>
</evidence>
<dbReference type="InterPro" id="IPR050090">
    <property type="entry name" value="Tyrosine_recombinase_XerCD"/>
</dbReference>
<dbReference type="InterPro" id="IPR011010">
    <property type="entry name" value="DNA_brk_join_enz"/>
</dbReference>
<dbReference type="PANTHER" id="PTHR30349:SF41">
    <property type="entry name" value="INTEGRASE_RECOMBINASE PROTEIN MJ0367-RELATED"/>
    <property type="match status" value="1"/>
</dbReference>
<dbReference type="GO" id="GO:0003677">
    <property type="term" value="F:DNA binding"/>
    <property type="evidence" value="ECO:0007669"/>
    <property type="project" value="UniProtKB-KW"/>
</dbReference>
<feature type="non-terminal residue" evidence="4">
    <location>
        <position position="1"/>
    </location>
</feature>
<organism evidence="4">
    <name type="scientific">mine drainage metagenome</name>
    <dbReference type="NCBI Taxonomy" id="410659"/>
    <lineage>
        <taxon>unclassified sequences</taxon>
        <taxon>metagenomes</taxon>
        <taxon>ecological metagenomes</taxon>
    </lineage>
</organism>
<evidence type="ECO:0000259" key="3">
    <source>
        <dbReference type="PROSITE" id="PS51898"/>
    </source>
</evidence>
<dbReference type="GO" id="GO:0006310">
    <property type="term" value="P:DNA recombination"/>
    <property type="evidence" value="ECO:0007669"/>
    <property type="project" value="UniProtKB-KW"/>
</dbReference>
<dbReference type="InterPro" id="IPR002104">
    <property type="entry name" value="Integrase_catalytic"/>
</dbReference>
<name>T0ZI80_9ZZZZ</name>
<protein>
    <submittedName>
        <fullName evidence="4">Integrase/recombinase</fullName>
    </submittedName>
</protein>
<accession>T0ZI80</accession>
<dbReference type="PROSITE" id="PS51898">
    <property type="entry name" value="TYR_RECOMBINASE"/>
    <property type="match status" value="1"/>
</dbReference>
<keyword evidence="2" id="KW-0233">DNA recombination</keyword>
<keyword evidence="1" id="KW-0238">DNA-binding</keyword>
<gene>
    <name evidence="4" type="ORF">B1A_15216</name>
</gene>
<dbReference type="GO" id="GO:0015074">
    <property type="term" value="P:DNA integration"/>
    <property type="evidence" value="ECO:0007669"/>
    <property type="project" value="InterPro"/>
</dbReference>
<dbReference type="Pfam" id="PF00589">
    <property type="entry name" value="Phage_integrase"/>
    <property type="match status" value="1"/>
</dbReference>
<dbReference type="SUPFAM" id="SSF56349">
    <property type="entry name" value="DNA breaking-rejoining enzymes"/>
    <property type="match status" value="1"/>
</dbReference>
<evidence type="ECO:0000313" key="4">
    <source>
        <dbReference type="EMBL" id="EQD44127.1"/>
    </source>
</evidence>
<sequence length="228" mass="25997">ASLFSRIFFLDAQILQLLKAAARLPVGPRSPLRPEVFRLAIVLLYCTGMRRGELVRLTLADYDPQERTLLIRESKFHRSRYVPLAWDVIDELNVYLATRRQRGLPVLADSPLLWNCHGQGRPYTGAGLWQGLHALFKVADVRKADGMVPRVHDFRFTFAVQTLLRWYRSGIDVQAKLPLLSRYMGHVSVESTEYYLPWIPELALAASNQFCRHYGAFVQPLSTGGRAS</sequence>
<dbReference type="AlphaFoldDB" id="T0ZI80"/>
<dbReference type="PANTHER" id="PTHR30349">
    <property type="entry name" value="PHAGE INTEGRASE-RELATED"/>
    <property type="match status" value="1"/>
</dbReference>
<dbReference type="EMBL" id="AUZX01011162">
    <property type="protein sequence ID" value="EQD44127.1"/>
    <property type="molecule type" value="Genomic_DNA"/>
</dbReference>
<feature type="domain" description="Tyr recombinase" evidence="3">
    <location>
        <begin position="3"/>
        <end position="208"/>
    </location>
</feature>
<reference evidence="4" key="1">
    <citation type="submission" date="2013-08" db="EMBL/GenBank/DDBJ databases">
        <authorList>
            <person name="Mendez C."/>
            <person name="Richter M."/>
            <person name="Ferrer M."/>
            <person name="Sanchez J."/>
        </authorList>
    </citation>
    <scope>NUCLEOTIDE SEQUENCE</scope>
</reference>
<comment type="caution">
    <text evidence="4">The sequence shown here is derived from an EMBL/GenBank/DDBJ whole genome shotgun (WGS) entry which is preliminary data.</text>
</comment>
<dbReference type="Gene3D" id="1.10.443.10">
    <property type="entry name" value="Intergrase catalytic core"/>
    <property type="match status" value="1"/>
</dbReference>
<dbReference type="InterPro" id="IPR013762">
    <property type="entry name" value="Integrase-like_cat_sf"/>
</dbReference>
<proteinExistence type="predicted"/>
<evidence type="ECO:0000256" key="1">
    <source>
        <dbReference type="ARBA" id="ARBA00023125"/>
    </source>
</evidence>